<dbReference type="Pfam" id="PF13359">
    <property type="entry name" value="DDE_Tnp_4"/>
    <property type="match status" value="1"/>
</dbReference>
<evidence type="ECO:0000313" key="14">
    <source>
        <dbReference type="Proteomes" id="UP000694844"/>
    </source>
</evidence>
<dbReference type="OrthoDB" id="6138478at2759"/>
<evidence type="ECO:0000256" key="6">
    <source>
        <dbReference type="ARBA" id="ARBA00022490"/>
    </source>
</evidence>
<dbReference type="InterPro" id="IPR027806">
    <property type="entry name" value="HARBI1_dom"/>
</dbReference>
<dbReference type="KEGG" id="cvn:111100453"/>
<dbReference type="PANTHER" id="PTHR22930">
    <property type="match status" value="1"/>
</dbReference>
<dbReference type="GO" id="GO:0005737">
    <property type="term" value="C:cytoplasm"/>
    <property type="evidence" value="ECO:0007669"/>
    <property type="project" value="UniProtKB-SubCell"/>
</dbReference>
<keyword evidence="10" id="KW-0539">Nucleus</keyword>
<keyword evidence="9" id="KW-0378">Hydrolase</keyword>
<evidence type="ECO:0000259" key="13">
    <source>
        <dbReference type="Pfam" id="PF13359"/>
    </source>
</evidence>
<dbReference type="Proteomes" id="UP000694844">
    <property type="component" value="Chromosome 6"/>
</dbReference>
<dbReference type="RefSeq" id="XP_022288067.1">
    <property type="nucleotide sequence ID" value="XM_022432359.1"/>
</dbReference>
<dbReference type="GO" id="GO:0005634">
    <property type="term" value="C:nucleus"/>
    <property type="evidence" value="ECO:0007669"/>
    <property type="project" value="UniProtKB-SubCell"/>
</dbReference>
<evidence type="ECO:0000256" key="11">
    <source>
        <dbReference type="ARBA" id="ARBA00030126"/>
    </source>
</evidence>
<evidence type="ECO:0000256" key="4">
    <source>
        <dbReference type="ARBA" id="ARBA00006958"/>
    </source>
</evidence>
<evidence type="ECO:0000313" key="15">
    <source>
        <dbReference type="RefSeq" id="XP_022288067.1"/>
    </source>
</evidence>
<comment type="similarity">
    <text evidence="4">Belongs to the HARBI1 family.</text>
</comment>
<reference evidence="15" key="1">
    <citation type="submission" date="2025-08" db="UniProtKB">
        <authorList>
            <consortium name="RefSeq"/>
        </authorList>
    </citation>
    <scope>IDENTIFICATION</scope>
    <source>
        <tissue evidence="15">Whole sample</tissue>
    </source>
</reference>
<dbReference type="GeneID" id="111100453"/>
<dbReference type="GO" id="GO:0004518">
    <property type="term" value="F:nuclease activity"/>
    <property type="evidence" value="ECO:0007669"/>
    <property type="project" value="UniProtKB-KW"/>
</dbReference>
<feature type="domain" description="DDE Tnp4" evidence="13">
    <location>
        <begin position="148"/>
        <end position="214"/>
    </location>
</feature>
<dbReference type="GO" id="GO:0046872">
    <property type="term" value="F:metal ion binding"/>
    <property type="evidence" value="ECO:0007669"/>
    <property type="project" value="UniProtKB-KW"/>
</dbReference>
<evidence type="ECO:0000256" key="1">
    <source>
        <dbReference type="ARBA" id="ARBA00001968"/>
    </source>
</evidence>
<evidence type="ECO:0000256" key="10">
    <source>
        <dbReference type="ARBA" id="ARBA00023242"/>
    </source>
</evidence>
<keyword evidence="6" id="KW-0963">Cytoplasm</keyword>
<keyword evidence="7" id="KW-0540">Nuclease</keyword>
<accession>A0A8B8A9D2</accession>
<evidence type="ECO:0000256" key="5">
    <source>
        <dbReference type="ARBA" id="ARBA00015519"/>
    </source>
</evidence>
<protein>
    <recommendedName>
        <fullName evidence="5">Putative nuclease HARBI1</fullName>
    </recommendedName>
    <alternativeName>
        <fullName evidence="11">Harbinger transposase-derived nuclease</fullName>
    </alternativeName>
</protein>
<comment type="function">
    <text evidence="12">Transposase-derived protein that may have nuclease activity. Does not have transposase activity.</text>
</comment>
<evidence type="ECO:0000256" key="2">
    <source>
        <dbReference type="ARBA" id="ARBA00004123"/>
    </source>
</evidence>
<dbReference type="GO" id="GO:0016787">
    <property type="term" value="F:hydrolase activity"/>
    <property type="evidence" value="ECO:0007669"/>
    <property type="project" value="UniProtKB-KW"/>
</dbReference>
<gene>
    <name evidence="15" type="primary">LOC111100453</name>
</gene>
<evidence type="ECO:0000256" key="8">
    <source>
        <dbReference type="ARBA" id="ARBA00022723"/>
    </source>
</evidence>
<comment type="subcellular location">
    <subcellularLocation>
        <location evidence="3">Cytoplasm</location>
    </subcellularLocation>
    <subcellularLocation>
        <location evidence="2">Nucleus</location>
    </subcellularLocation>
</comment>
<evidence type="ECO:0000256" key="7">
    <source>
        <dbReference type="ARBA" id="ARBA00022722"/>
    </source>
</evidence>
<keyword evidence="8" id="KW-0479">Metal-binding</keyword>
<evidence type="ECO:0000256" key="3">
    <source>
        <dbReference type="ARBA" id="ARBA00004496"/>
    </source>
</evidence>
<evidence type="ECO:0000256" key="12">
    <source>
        <dbReference type="ARBA" id="ARBA00045850"/>
    </source>
</evidence>
<dbReference type="PRINTS" id="PR02086">
    <property type="entry name" value="PUTNUCHARBI1"/>
</dbReference>
<dbReference type="AlphaFoldDB" id="A0A8B8A9D2"/>
<keyword evidence="14" id="KW-1185">Reference proteome</keyword>
<comment type="cofactor">
    <cofactor evidence="1">
        <name>a divalent metal cation</name>
        <dbReference type="ChEBI" id="CHEBI:60240"/>
    </cofactor>
</comment>
<proteinExistence type="inferred from homology"/>
<name>A0A8B8A9D2_CRAVI</name>
<organism evidence="14 15">
    <name type="scientific">Crassostrea virginica</name>
    <name type="common">Eastern oyster</name>
    <dbReference type="NCBI Taxonomy" id="6565"/>
    <lineage>
        <taxon>Eukaryota</taxon>
        <taxon>Metazoa</taxon>
        <taxon>Spiralia</taxon>
        <taxon>Lophotrochozoa</taxon>
        <taxon>Mollusca</taxon>
        <taxon>Bivalvia</taxon>
        <taxon>Autobranchia</taxon>
        <taxon>Pteriomorphia</taxon>
        <taxon>Ostreida</taxon>
        <taxon>Ostreoidea</taxon>
        <taxon>Ostreidae</taxon>
        <taxon>Crassostrea</taxon>
    </lineage>
</organism>
<sequence length="229" mass="26002">MATVLVLRRRKRRILRKERVYRDRSNYLFTLDDKDLIERYRFPRHVIERLINDVQPLIMRPTYRAHAVPVHTQVLVTLRYLAKADFFSEVGDLHGISRSSVSSIIHNVCLAINHTQKNIAFPDNASDLREIKSKFHDIGKIPNCVGAVDGTLIPIKGMSGTDEPAYVCRKNFHALNIQAVADVRMRFLHLNACFPGSSHDSFVLANSGLPAKCSHCLKEVGYLGTQDTH</sequence>
<evidence type="ECO:0000256" key="9">
    <source>
        <dbReference type="ARBA" id="ARBA00022801"/>
    </source>
</evidence>
<dbReference type="InterPro" id="IPR045249">
    <property type="entry name" value="HARBI1-like"/>
</dbReference>
<dbReference type="InterPro" id="IPR026103">
    <property type="entry name" value="HARBI1_animal"/>
</dbReference>
<dbReference type="PANTHER" id="PTHR22930:SF85">
    <property type="entry name" value="GH03217P-RELATED"/>
    <property type="match status" value="1"/>
</dbReference>